<keyword evidence="3" id="KW-0378">Hydrolase</keyword>
<name>A0A0D0S2J0_9BACL</name>
<evidence type="ECO:0000313" key="4">
    <source>
        <dbReference type="Proteomes" id="UP000032102"/>
    </source>
</evidence>
<dbReference type="AlphaFoldDB" id="A0A0D0S2J0"/>
<dbReference type="EC" id="3.4.17.14" evidence="3"/>
<accession>A0A0D0S2J0</accession>
<reference evidence="3 4" key="1">
    <citation type="submission" date="2015-01" db="EMBL/GenBank/DDBJ databases">
        <title>Draft genome of Anoxybacillus thermarum strain AF/04.</title>
        <authorList>
            <person name="Poli A."/>
            <person name="Nicolaus B."/>
            <person name="Chan K.-G."/>
            <person name="Kahar U.M."/>
            <person name="Yaakob A.S."/>
            <person name="Chan C.S."/>
            <person name="Goh K.M."/>
        </authorList>
    </citation>
    <scope>NUCLEOTIDE SEQUENCE [LARGE SCALE GENOMIC DNA]</scope>
    <source>
        <strain evidence="3 4">AF/04</strain>
    </source>
</reference>
<organism evidence="3 4">
    <name type="scientific">Anoxybacillus thermarum</name>
    <dbReference type="NCBI Taxonomy" id="404937"/>
    <lineage>
        <taxon>Bacteria</taxon>
        <taxon>Bacillati</taxon>
        <taxon>Bacillota</taxon>
        <taxon>Bacilli</taxon>
        <taxon>Bacillales</taxon>
        <taxon>Anoxybacillaceae</taxon>
        <taxon>Anoxybacillus</taxon>
    </lineage>
</organism>
<comment type="caution">
    <text evidence="3">The sequence shown here is derived from an EMBL/GenBank/DDBJ whole genome shotgun (WGS) entry which is preliminary data.</text>
</comment>
<dbReference type="PANTHER" id="PTHR41533">
    <property type="entry name" value="L,D-TRANSPEPTIDASE HI_1667-RELATED"/>
    <property type="match status" value="1"/>
</dbReference>
<feature type="compositionally biased region" description="Polar residues" evidence="1">
    <location>
        <begin position="95"/>
        <end position="104"/>
    </location>
</feature>
<dbReference type="Pfam" id="PF01471">
    <property type="entry name" value="PG_binding_1"/>
    <property type="match status" value="2"/>
</dbReference>
<gene>
    <name evidence="3" type="ORF">LH47_00754</name>
</gene>
<dbReference type="PANTHER" id="PTHR41533:SF1">
    <property type="entry name" value="L,D-TRANSPEPTIDASE YCBB-RELATED"/>
    <property type="match status" value="1"/>
</dbReference>
<dbReference type="Proteomes" id="UP000032102">
    <property type="component" value="Unassembled WGS sequence"/>
</dbReference>
<dbReference type="RefSeq" id="WP_326938907.1">
    <property type="nucleotide sequence ID" value="NZ_JXTH01000009.1"/>
</dbReference>
<feature type="domain" description="Peptidoglycan binding-like" evidence="2">
    <location>
        <begin position="32"/>
        <end position="87"/>
    </location>
</feature>
<protein>
    <submittedName>
        <fullName evidence="3">Zinc D-Ala-D-Ala carboxypeptidase</fullName>
        <ecNumber evidence="3">3.4.17.14</ecNumber>
    </submittedName>
</protein>
<evidence type="ECO:0000259" key="2">
    <source>
        <dbReference type="Pfam" id="PF01471"/>
    </source>
</evidence>
<dbReference type="InterPro" id="IPR052905">
    <property type="entry name" value="LD-transpeptidase_YkuD-like"/>
</dbReference>
<dbReference type="GO" id="GO:0009046">
    <property type="term" value="F:zinc D-Ala-D-Ala carboxypeptidase activity"/>
    <property type="evidence" value="ECO:0007669"/>
    <property type="project" value="UniProtKB-EC"/>
</dbReference>
<evidence type="ECO:0000256" key="1">
    <source>
        <dbReference type="SAM" id="MobiDB-lite"/>
    </source>
</evidence>
<dbReference type="InterPro" id="IPR036366">
    <property type="entry name" value="PGBDSf"/>
</dbReference>
<feature type="domain" description="Peptidoglycan binding-like" evidence="2">
    <location>
        <begin position="119"/>
        <end position="174"/>
    </location>
</feature>
<proteinExistence type="predicted"/>
<keyword evidence="3" id="KW-0121">Carboxypeptidase</keyword>
<dbReference type="SUPFAM" id="SSF47090">
    <property type="entry name" value="PGBD-like"/>
    <property type="match status" value="2"/>
</dbReference>
<dbReference type="PATRIC" id="fig|404937.3.peg.772"/>
<dbReference type="InterPro" id="IPR036365">
    <property type="entry name" value="PGBD-like_sf"/>
</dbReference>
<keyword evidence="3" id="KW-0645">Protease</keyword>
<feature type="compositionally biased region" description="Basic and acidic residues" evidence="1">
    <location>
        <begin position="105"/>
        <end position="120"/>
    </location>
</feature>
<dbReference type="InterPro" id="IPR002477">
    <property type="entry name" value="Peptidoglycan-bd-like"/>
</dbReference>
<evidence type="ECO:0000313" key="3">
    <source>
        <dbReference type="EMBL" id="KIQ95206.1"/>
    </source>
</evidence>
<sequence>MYVVDSVGRVTYPSNFANNLWNGQTLKRGDRNDYVKTLQSWLYRAGFNPGGIDGVYGANTEKAVKEFQKKVGITADGIAGKQTYQALQKYVRTQTTVSRSNSSGSDDRWTGQTLREGDRGQAVKDLQAKLQRLGYNVGAVDGIYGKQTAEAVKSFQKAHGLTADGLAGKSTYHAIEQGIQQKNYYNQKTIIQNKYKALENKVHSKDSTWGEVVKSLKEIAKL</sequence>
<feature type="region of interest" description="Disordered" evidence="1">
    <location>
        <begin position="95"/>
        <end position="120"/>
    </location>
</feature>
<dbReference type="Gene3D" id="1.10.101.10">
    <property type="entry name" value="PGBD-like superfamily/PGBD"/>
    <property type="match status" value="2"/>
</dbReference>
<keyword evidence="4" id="KW-1185">Reference proteome</keyword>
<dbReference type="EMBL" id="JXTH01000009">
    <property type="protein sequence ID" value="KIQ95206.1"/>
    <property type="molecule type" value="Genomic_DNA"/>
</dbReference>